<accession>A0ACB7ZGH0</accession>
<reference evidence="1 2" key="1">
    <citation type="journal article" date="2021" name="Hortic Res">
        <title>High-quality reference genome and annotation aids understanding of berry development for evergreen blueberry (Vaccinium darrowii).</title>
        <authorList>
            <person name="Yu J."/>
            <person name="Hulse-Kemp A.M."/>
            <person name="Babiker E."/>
            <person name="Staton M."/>
        </authorList>
    </citation>
    <scope>NUCLEOTIDE SEQUENCE [LARGE SCALE GENOMIC DNA]</scope>
    <source>
        <strain evidence="2">cv. NJ 8807/NJ 8810</strain>
        <tissue evidence="1">Young leaf</tissue>
    </source>
</reference>
<evidence type="ECO:0000313" key="1">
    <source>
        <dbReference type="EMBL" id="KAH7864853.1"/>
    </source>
</evidence>
<sequence length="467" mass="52171">MAAAEARAAWQRTVNRCFVQEDAKRAPKLACCPSGSASAKHVDSEPVNPTDGQDDSSVGFMPLNRNPSHSNLPPESRWWLQMQINHGFPKKLTNEQLSTLEGEMQTFVADGLDSTSKAIEVNQQHNGHSKPSFDTCSRSAAIYMKKDPEVEQKELNTVYAKSAQKPLKLNSLAESYEFLEIDPVGCSKQTSKNSFDSDFPWIEGEKAEPWWRVADGNELVSIVAQRSLDLIENCDLPRPQNTHVKGDPYAYLGYLDRKEILPPFKDLKAPMSSPTVETPGGLSLGSACEKTWASSGEQSRSGSDKRNSDGPTLQGTTETQNPDMDPSKAQLLEALRHSQTRAREAERAAKEAYAEKEHILKLFFRQASHLFAYKQWFQLLQLENLYLQIKNTNEPISTLFPVALPWIPTKPRKLQKNRQKTATGKQRKRGRSRHENSKFSVAFALGLGLVGAGLLLGWTIGWMLPAF</sequence>
<name>A0ACB7ZGH0_9ERIC</name>
<dbReference type="Proteomes" id="UP000828048">
    <property type="component" value="Chromosome 12"/>
</dbReference>
<keyword evidence="2" id="KW-1185">Reference proteome</keyword>
<gene>
    <name evidence="1" type="ORF">Vadar_034657</name>
</gene>
<evidence type="ECO:0000313" key="2">
    <source>
        <dbReference type="Proteomes" id="UP000828048"/>
    </source>
</evidence>
<organism evidence="1 2">
    <name type="scientific">Vaccinium darrowii</name>
    <dbReference type="NCBI Taxonomy" id="229202"/>
    <lineage>
        <taxon>Eukaryota</taxon>
        <taxon>Viridiplantae</taxon>
        <taxon>Streptophyta</taxon>
        <taxon>Embryophyta</taxon>
        <taxon>Tracheophyta</taxon>
        <taxon>Spermatophyta</taxon>
        <taxon>Magnoliopsida</taxon>
        <taxon>eudicotyledons</taxon>
        <taxon>Gunneridae</taxon>
        <taxon>Pentapetalae</taxon>
        <taxon>asterids</taxon>
        <taxon>Ericales</taxon>
        <taxon>Ericaceae</taxon>
        <taxon>Vaccinioideae</taxon>
        <taxon>Vaccinieae</taxon>
        <taxon>Vaccinium</taxon>
    </lineage>
</organism>
<proteinExistence type="predicted"/>
<protein>
    <submittedName>
        <fullName evidence="1">Uncharacterized protein</fullName>
    </submittedName>
</protein>
<dbReference type="EMBL" id="CM037162">
    <property type="protein sequence ID" value="KAH7864853.1"/>
    <property type="molecule type" value="Genomic_DNA"/>
</dbReference>
<comment type="caution">
    <text evidence="1">The sequence shown here is derived from an EMBL/GenBank/DDBJ whole genome shotgun (WGS) entry which is preliminary data.</text>
</comment>